<evidence type="ECO:0000313" key="2">
    <source>
        <dbReference type="EMBL" id="KAJ7347679.1"/>
    </source>
</evidence>
<name>A0AAD7A1L4_9AGAR</name>
<feature type="region of interest" description="Disordered" evidence="1">
    <location>
        <begin position="58"/>
        <end position="84"/>
    </location>
</feature>
<comment type="caution">
    <text evidence="2">The sequence shown here is derived from an EMBL/GenBank/DDBJ whole genome shotgun (WGS) entry which is preliminary data.</text>
</comment>
<feature type="region of interest" description="Disordered" evidence="1">
    <location>
        <begin position="187"/>
        <end position="246"/>
    </location>
</feature>
<gene>
    <name evidence="2" type="ORF">DFH08DRAFT_1000859</name>
</gene>
<feature type="region of interest" description="Disordered" evidence="1">
    <location>
        <begin position="352"/>
        <end position="392"/>
    </location>
</feature>
<proteinExistence type="predicted"/>
<reference evidence="2" key="1">
    <citation type="submission" date="2023-03" db="EMBL/GenBank/DDBJ databases">
        <title>Massive genome expansion in bonnet fungi (Mycena s.s.) driven by repeated elements and novel gene families across ecological guilds.</title>
        <authorList>
            <consortium name="Lawrence Berkeley National Laboratory"/>
            <person name="Harder C.B."/>
            <person name="Miyauchi S."/>
            <person name="Viragh M."/>
            <person name="Kuo A."/>
            <person name="Thoen E."/>
            <person name="Andreopoulos B."/>
            <person name="Lu D."/>
            <person name="Skrede I."/>
            <person name="Drula E."/>
            <person name="Henrissat B."/>
            <person name="Morin E."/>
            <person name="Kohler A."/>
            <person name="Barry K."/>
            <person name="LaButti K."/>
            <person name="Morin E."/>
            <person name="Salamov A."/>
            <person name="Lipzen A."/>
            <person name="Mereny Z."/>
            <person name="Hegedus B."/>
            <person name="Baldrian P."/>
            <person name="Stursova M."/>
            <person name="Weitz H."/>
            <person name="Taylor A."/>
            <person name="Grigoriev I.V."/>
            <person name="Nagy L.G."/>
            <person name="Martin F."/>
            <person name="Kauserud H."/>
        </authorList>
    </citation>
    <scope>NUCLEOTIDE SEQUENCE</scope>
    <source>
        <strain evidence="2">CBHHK002</strain>
    </source>
</reference>
<dbReference type="EMBL" id="JARIHO010000018">
    <property type="protein sequence ID" value="KAJ7347679.1"/>
    <property type="molecule type" value="Genomic_DNA"/>
</dbReference>
<feature type="compositionally biased region" description="Low complexity" evidence="1">
    <location>
        <begin position="194"/>
        <end position="243"/>
    </location>
</feature>
<evidence type="ECO:0000313" key="3">
    <source>
        <dbReference type="Proteomes" id="UP001218218"/>
    </source>
</evidence>
<feature type="region of interest" description="Disordered" evidence="1">
    <location>
        <begin position="298"/>
        <end position="329"/>
    </location>
</feature>
<dbReference type="AlphaFoldDB" id="A0AAD7A1L4"/>
<evidence type="ECO:0000256" key="1">
    <source>
        <dbReference type="SAM" id="MobiDB-lite"/>
    </source>
</evidence>
<keyword evidence="3" id="KW-1185">Reference proteome</keyword>
<organism evidence="2 3">
    <name type="scientific">Mycena albidolilacea</name>
    <dbReference type="NCBI Taxonomy" id="1033008"/>
    <lineage>
        <taxon>Eukaryota</taxon>
        <taxon>Fungi</taxon>
        <taxon>Dikarya</taxon>
        <taxon>Basidiomycota</taxon>
        <taxon>Agaricomycotina</taxon>
        <taxon>Agaricomycetes</taxon>
        <taxon>Agaricomycetidae</taxon>
        <taxon>Agaricales</taxon>
        <taxon>Marasmiineae</taxon>
        <taxon>Mycenaceae</taxon>
        <taxon>Mycena</taxon>
    </lineage>
</organism>
<dbReference type="Proteomes" id="UP001218218">
    <property type="component" value="Unassembled WGS sequence"/>
</dbReference>
<feature type="compositionally biased region" description="Basic residues" evidence="1">
    <location>
        <begin position="14"/>
        <end position="24"/>
    </location>
</feature>
<protein>
    <submittedName>
        <fullName evidence="2">Uncharacterized protein</fullName>
    </submittedName>
</protein>
<feature type="region of interest" description="Disordered" evidence="1">
    <location>
        <begin position="14"/>
        <end position="39"/>
    </location>
</feature>
<accession>A0AAD7A1L4</accession>
<sequence length="509" mass="54581">MSITFPKGLLLWRSKRKRSRRQRWQRQGQSGSNPSGTMGGCFIEAMVRWGSREKPPYQKTGFHFKIPPGSSSGDSGHGGSAAPLQRGQGVLLRKWYNGAVGKSPHTKRPVPISKFPPGVAAATAGTVEAQVLCKERRGTADRSKHRIRLHFLGLGSGKWHCAPRKEKGLGEAVTACAEWMEESAGWRRGSQCDSSTSSNTSSRSSSSAHTSSASTSISSSSTSSHIPLSSPSSPSSTSNSTPTKGGAEHELLEVEAVNTSQHEDEGKRQRNVCTKQRQVCGEVVRVSRDGRVRRGDAVGEGVRGAAAGRRRGGRGGDDRRRRRRVHGDGECGAEVHRGAMGFQGVELLASRHRDGDMADAENPEVEDRMGRAGTEGEGSRGKGDEAAGGMPRGLYKNKPQWLVAGLRAAVVWLLSGFWNRSDLIGSDKISLLSTPASGVPRHQTVRTTPTAVRNTGLTVVLVCTSPGQVDDSVSSYAKPGLDKHQHLDGFRLETGTAGRRAASLNQQEK</sequence>